<dbReference type="GO" id="GO:0006207">
    <property type="term" value="P:'de novo' pyrimidine nucleobase biosynthetic process"/>
    <property type="evidence" value="ECO:0007669"/>
    <property type="project" value="InterPro"/>
</dbReference>
<feature type="binding site" evidence="9 11">
    <location>
        <position position="212"/>
    </location>
    <ligand>
        <name>substrate</name>
    </ligand>
</feature>
<dbReference type="GO" id="GO:0004590">
    <property type="term" value="F:orotidine-5'-phosphate decarboxylase activity"/>
    <property type="evidence" value="ECO:0007669"/>
    <property type="project" value="UniProtKB-UniRule"/>
</dbReference>
<evidence type="ECO:0000313" key="15">
    <source>
        <dbReference type="Proteomes" id="UP000702544"/>
    </source>
</evidence>
<feature type="binding site" evidence="9 11">
    <location>
        <position position="36"/>
    </location>
    <ligand>
        <name>substrate</name>
    </ligand>
</feature>
<dbReference type="CDD" id="cd04725">
    <property type="entry name" value="OMP_decarboxylase_like"/>
    <property type="match status" value="1"/>
</dbReference>
<feature type="binding site" evidence="9">
    <location>
        <begin position="63"/>
        <end position="72"/>
    </location>
    <ligand>
        <name>substrate</name>
    </ligand>
</feature>
<proteinExistence type="inferred from homology"/>
<keyword evidence="6 9" id="KW-0456">Lyase</keyword>
<dbReference type="Gene3D" id="3.20.20.70">
    <property type="entry name" value="Aldolase class I"/>
    <property type="match status" value="1"/>
</dbReference>
<feature type="binding site" evidence="9 11">
    <location>
        <position position="14"/>
    </location>
    <ligand>
        <name>substrate</name>
    </ligand>
</feature>
<feature type="binding site" evidence="9 11">
    <location>
        <position position="192"/>
    </location>
    <ligand>
        <name>substrate</name>
    </ligand>
</feature>
<feature type="active site" description="For OMPdecase activity" evidence="10">
    <location>
        <position position="65"/>
    </location>
</feature>
<dbReference type="InterPro" id="IPR011060">
    <property type="entry name" value="RibuloseP-bd_barrel"/>
</dbReference>
<dbReference type="InterPro" id="IPR018089">
    <property type="entry name" value="OMPdecase_AS"/>
</dbReference>
<dbReference type="GO" id="GO:0044205">
    <property type="term" value="P:'de novo' UMP biosynthetic process"/>
    <property type="evidence" value="ECO:0007669"/>
    <property type="project" value="UniProtKB-UniRule"/>
</dbReference>
<dbReference type="EC" id="4.1.1.23" evidence="9"/>
<organism evidence="14 15">
    <name type="scientific">Candidatus Kutchimonas denitrificans</name>
    <dbReference type="NCBI Taxonomy" id="3056748"/>
    <lineage>
        <taxon>Bacteria</taxon>
        <taxon>Pseudomonadati</taxon>
        <taxon>Gemmatimonadota</taxon>
        <taxon>Gemmatimonadia</taxon>
        <taxon>Candidatus Palauibacterales</taxon>
        <taxon>Candidatus Palauibacteraceae</taxon>
        <taxon>Candidatus Kutchimonas</taxon>
    </lineage>
</organism>
<comment type="caution">
    <text evidence="14">The sequence shown here is derived from an EMBL/GenBank/DDBJ whole genome shotgun (WGS) entry which is preliminary data.</text>
</comment>
<dbReference type="InterPro" id="IPR013785">
    <property type="entry name" value="Aldolase_TIM"/>
</dbReference>
<evidence type="ECO:0000313" key="14">
    <source>
        <dbReference type="EMBL" id="NIR75355.1"/>
    </source>
</evidence>
<dbReference type="EMBL" id="JAACAK010000075">
    <property type="protein sequence ID" value="NIR75355.1"/>
    <property type="molecule type" value="Genomic_DNA"/>
</dbReference>
<evidence type="ECO:0000256" key="4">
    <source>
        <dbReference type="ARBA" id="ARBA00022793"/>
    </source>
</evidence>
<evidence type="ECO:0000256" key="10">
    <source>
        <dbReference type="PIRSR" id="PIRSR614732-1"/>
    </source>
</evidence>
<comment type="function">
    <text evidence="1 9">Catalyzes the decarboxylation of orotidine 5'-monophosphate (OMP) to uridine 5'-monophosphate (UMP).</text>
</comment>
<protein>
    <recommendedName>
        <fullName evidence="9">Orotidine 5'-phosphate decarboxylase</fullName>
        <ecNumber evidence="9">4.1.1.23</ecNumber>
    </recommendedName>
    <alternativeName>
        <fullName evidence="9">OMP decarboxylase</fullName>
        <shortName evidence="9">OMPDCase</shortName>
        <shortName evidence="9">OMPdecase</shortName>
    </alternativeName>
</protein>
<feature type="binding site" evidence="9 11">
    <location>
        <position position="213"/>
    </location>
    <ligand>
        <name>substrate</name>
    </ligand>
</feature>
<feature type="binding site" evidence="9 11">
    <location>
        <position position="183"/>
    </location>
    <ligand>
        <name>substrate</name>
    </ligand>
</feature>
<dbReference type="SMART" id="SM00934">
    <property type="entry name" value="OMPdecase"/>
    <property type="match status" value="1"/>
</dbReference>
<feature type="active site" description="For OMPdecase activity" evidence="10">
    <location>
        <position position="68"/>
    </location>
</feature>
<evidence type="ECO:0000256" key="1">
    <source>
        <dbReference type="ARBA" id="ARBA00002356"/>
    </source>
</evidence>
<dbReference type="InterPro" id="IPR001754">
    <property type="entry name" value="OMPdeCOase_dom"/>
</dbReference>
<dbReference type="PANTHER" id="PTHR32119">
    <property type="entry name" value="OROTIDINE 5'-PHOSPHATE DECARBOXYLASE"/>
    <property type="match status" value="1"/>
</dbReference>
<dbReference type="PROSITE" id="PS00156">
    <property type="entry name" value="OMPDECASE"/>
    <property type="match status" value="1"/>
</dbReference>
<dbReference type="AlphaFoldDB" id="A0AAE4ZCN3"/>
<comment type="subunit">
    <text evidence="3 9">Homodimer.</text>
</comment>
<dbReference type="InterPro" id="IPR047596">
    <property type="entry name" value="OMPdecase_bac"/>
</dbReference>
<gene>
    <name evidence="9 14" type="primary">pyrF</name>
    <name evidence="14" type="ORF">GWO12_09655</name>
</gene>
<dbReference type="InterPro" id="IPR014732">
    <property type="entry name" value="OMPdecase"/>
</dbReference>
<name>A0AAE4ZCN3_9BACT</name>
<evidence type="ECO:0000256" key="6">
    <source>
        <dbReference type="ARBA" id="ARBA00023239"/>
    </source>
</evidence>
<comment type="similarity">
    <text evidence="8 9">Belongs to the OMP decarboxylase family. Type 1 subfamily.</text>
</comment>
<evidence type="ECO:0000256" key="3">
    <source>
        <dbReference type="ARBA" id="ARBA00011738"/>
    </source>
</evidence>
<keyword evidence="5 9" id="KW-0665">Pyrimidine biosynthesis</keyword>
<evidence type="ECO:0000259" key="13">
    <source>
        <dbReference type="SMART" id="SM00934"/>
    </source>
</evidence>
<reference evidence="14 15" key="1">
    <citation type="submission" date="2020-01" db="EMBL/GenBank/DDBJ databases">
        <title>Genomes assembled from Gulf of Kutch pelagic sediment metagenomes.</title>
        <authorList>
            <person name="Chandrashekar M."/>
            <person name="Mahajan M.S."/>
            <person name="Dave K.J."/>
            <person name="Vatsa P."/>
            <person name="Nathani N.M."/>
        </authorList>
    </citation>
    <scope>NUCLEOTIDE SEQUENCE [LARGE SCALE GENOMIC DNA]</scope>
    <source>
        <strain evidence="14">KS3-K002</strain>
    </source>
</reference>
<dbReference type="GO" id="GO:0005829">
    <property type="term" value="C:cytosol"/>
    <property type="evidence" value="ECO:0007669"/>
    <property type="project" value="TreeGrafter"/>
</dbReference>
<dbReference type="HAMAP" id="MF_01200_B">
    <property type="entry name" value="OMPdecase_type1_B"/>
    <property type="match status" value="1"/>
</dbReference>
<dbReference type="SUPFAM" id="SSF51366">
    <property type="entry name" value="Ribulose-phoshate binding barrel"/>
    <property type="match status" value="1"/>
</dbReference>
<comment type="catalytic activity">
    <reaction evidence="7 9 12">
        <text>orotidine 5'-phosphate + H(+) = UMP + CO2</text>
        <dbReference type="Rhea" id="RHEA:11596"/>
        <dbReference type="ChEBI" id="CHEBI:15378"/>
        <dbReference type="ChEBI" id="CHEBI:16526"/>
        <dbReference type="ChEBI" id="CHEBI:57538"/>
        <dbReference type="ChEBI" id="CHEBI:57865"/>
        <dbReference type="EC" id="4.1.1.23"/>
    </reaction>
</comment>
<feature type="active site" description="For OMPdecase activity" evidence="10">
    <location>
        <position position="63"/>
    </location>
</feature>
<dbReference type="Proteomes" id="UP000702544">
    <property type="component" value="Unassembled WGS sequence"/>
</dbReference>
<dbReference type="PANTHER" id="PTHR32119:SF2">
    <property type="entry name" value="OROTIDINE 5'-PHOSPHATE DECARBOXYLASE"/>
    <property type="match status" value="1"/>
</dbReference>
<dbReference type="NCBIfam" id="TIGR01740">
    <property type="entry name" value="pyrF"/>
    <property type="match status" value="1"/>
</dbReference>
<evidence type="ECO:0000256" key="5">
    <source>
        <dbReference type="ARBA" id="ARBA00022975"/>
    </source>
</evidence>
<evidence type="ECO:0000256" key="2">
    <source>
        <dbReference type="ARBA" id="ARBA00004861"/>
    </source>
</evidence>
<evidence type="ECO:0000256" key="7">
    <source>
        <dbReference type="ARBA" id="ARBA00049157"/>
    </source>
</evidence>
<feature type="active site" description="Proton donor" evidence="9">
    <location>
        <position position="65"/>
    </location>
</feature>
<evidence type="ECO:0000256" key="11">
    <source>
        <dbReference type="PIRSR" id="PIRSR614732-2"/>
    </source>
</evidence>
<dbReference type="NCBIfam" id="NF001273">
    <property type="entry name" value="PRK00230.1"/>
    <property type="match status" value="1"/>
</dbReference>
<feature type="domain" description="Orotidine 5'-phosphate decarboxylase" evidence="13">
    <location>
        <begin position="8"/>
        <end position="228"/>
    </location>
</feature>
<dbReference type="FunFam" id="3.20.20.70:FF:000015">
    <property type="entry name" value="Orotidine 5'-phosphate decarboxylase"/>
    <property type="match status" value="1"/>
</dbReference>
<evidence type="ECO:0000256" key="9">
    <source>
        <dbReference type="HAMAP-Rule" id="MF_01200"/>
    </source>
</evidence>
<evidence type="ECO:0000256" key="8">
    <source>
        <dbReference type="ARBA" id="ARBA00061012"/>
    </source>
</evidence>
<sequence length="236" mass="24568">MSDSTKDRVIIALDVPTRKAALELVEKLGEDADFYKVGAQLFSESGPTLLDELKKRGKRVFLDLKYHDIPNTVAGAVRAAAKRDVQMLTVHAAGGVAMLTAAVEAAGADGPAIVAVTLLTSLRTEDVEQVFGRSPLSLVDEVVRLAGIARAVGLPAVVASPTEVKPIKRSHGDGLEVVTPGIRLIGDAPGDQSRYATPADAARAGADYIVVGRSVTQAKDPAKAFEEVVASFSGGG</sequence>
<accession>A0AAE4ZCN3</accession>
<feature type="binding site" evidence="9 11">
    <location>
        <position position="120"/>
    </location>
    <ligand>
        <name>substrate</name>
    </ligand>
</feature>
<keyword evidence="4 9" id="KW-0210">Decarboxylase</keyword>
<evidence type="ECO:0000256" key="12">
    <source>
        <dbReference type="RuleBase" id="RU000512"/>
    </source>
</evidence>
<dbReference type="Pfam" id="PF00215">
    <property type="entry name" value="OMPdecase"/>
    <property type="match status" value="1"/>
</dbReference>
<comment type="pathway">
    <text evidence="2 9 12">Pyrimidine metabolism; UMP biosynthesis via de novo pathway; UMP from orotate: step 2/2.</text>
</comment>